<feature type="domain" description="Methyl-accepting transducer" evidence="6">
    <location>
        <begin position="273"/>
        <end position="502"/>
    </location>
</feature>
<dbReference type="PANTHER" id="PTHR43531">
    <property type="entry name" value="PROTEIN ICFG"/>
    <property type="match status" value="1"/>
</dbReference>
<dbReference type="InterPro" id="IPR004089">
    <property type="entry name" value="MCPsignal_dom"/>
</dbReference>
<dbReference type="PROSITE" id="PS50111">
    <property type="entry name" value="CHEMOTAXIS_TRANSDUC_2"/>
    <property type="match status" value="1"/>
</dbReference>
<dbReference type="GO" id="GO:0005886">
    <property type="term" value="C:plasma membrane"/>
    <property type="evidence" value="ECO:0007669"/>
    <property type="project" value="TreeGrafter"/>
</dbReference>
<dbReference type="Pfam" id="PF00015">
    <property type="entry name" value="MCPsignal"/>
    <property type="match status" value="1"/>
</dbReference>
<gene>
    <name evidence="7" type="ORF">H8K47_08650</name>
</gene>
<dbReference type="EMBL" id="JACOGG010000007">
    <property type="protein sequence ID" value="MBC3935429.1"/>
    <property type="molecule type" value="Genomic_DNA"/>
</dbReference>
<evidence type="ECO:0000256" key="3">
    <source>
        <dbReference type="ARBA" id="ARBA00029447"/>
    </source>
</evidence>
<comment type="similarity">
    <text evidence="3">Belongs to the methyl-accepting chemotaxis (MCP) protein family.</text>
</comment>
<keyword evidence="5" id="KW-0812">Transmembrane</keyword>
<dbReference type="FunFam" id="1.10.287.950:FF:000001">
    <property type="entry name" value="Methyl-accepting chemotaxis sensory transducer"/>
    <property type="match status" value="1"/>
</dbReference>
<sequence length="529" mass="57077">MVLSFKNRLLSTLLISNICVLVLGASAYFFLGSVSDKLTSLTHGILHRLEIASALKSSADGRAIAVRNAAILEEKNQLEVTFKEFDRFQEKIEKNIRELESAATSAQLPKNVTDSIDRIKVVESKYRPVAKEIISDLKNGQRDDATRKIREICTPTLAELTAAINDYERITDERVNAFILDTTSTTNTQKIILLCTALFSLGISITLGVLIWKNIQKTLGAEPEVINVLLNKLSHGDLKAVHESQIKSPDSILHSVAEMQNRMAGVVAQVRRGAENIATSSLEIAQGNQNLSSRTESQASSIEETAASMEQLTSQVSNNAENARQANQLVGHASSVAERGGQVVDRTVSTMREINDSSKKIADIISVIDGIAFQTNILALNAAVEAARAGEQGRGFAVVATEVRSLAGRSASAAKEIKDLITSNMERVELGSTLVNEAGTRMEEILASIKNVSTLIAEISTASKEQAAGVTQVDHAITDMDQTTQQNAALVEQMAAATLSLSSQAKELVQTVEVFNIGSNYAKATLMIK</sequence>
<dbReference type="AlphaFoldDB" id="A0A923I095"/>
<dbReference type="GO" id="GO:0007165">
    <property type="term" value="P:signal transduction"/>
    <property type="evidence" value="ECO:0007669"/>
    <property type="project" value="UniProtKB-KW"/>
</dbReference>
<reference evidence="7" key="1">
    <citation type="submission" date="2020-08" db="EMBL/GenBank/DDBJ databases">
        <title>Novel species isolated from subtropical streams in China.</title>
        <authorList>
            <person name="Lu H."/>
        </authorList>
    </citation>
    <scope>NUCLEOTIDE SEQUENCE</scope>
    <source>
        <strain evidence="7">CY7W</strain>
    </source>
</reference>
<dbReference type="InterPro" id="IPR024478">
    <property type="entry name" value="HlyB_4HB_MCP"/>
</dbReference>
<evidence type="ECO:0000313" key="7">
    <source>
        <dbReference type="EMBL" id="MBC3935429.1"/>
    </source>
</evidence>
<dbReference type="Gene3D" id="1.10.287.950">
    <property type="entry name" value="Methyl-accepting chemotaxis protein"/>
    <property type="match status" value="1"/>
</dbReference>
<dbReference type="SMART" id="SM00283">
    <property type="entry name" value="MA"/>
    <property type="match status" value="1"/>
</dbReference>
<dbReference type="CDD" id="cd11386">
    <property type="entry name" value="MCP_signal"/>
    <property type="match status" value="1"/>
</dbReference>
<dbReference type="InterPro" id="IPR004090">
    <property type="entry name" value="Chemotax_Me-accpt_rcpt"/>
</dbReference>
<protein>
    <submittedName>
        <fullName evidence="7">MCP four helix bundle domain-containing protein</fullName>
    </submittedName>
</protein>
<name>A0A923I095_9BURK</name>
<evidence type="ECO:0000256" key="1">
    <source>
        <dbReference type="ARBA" id="ARBA00004370"/>
    </source>
</evidence>
<evidence type="ECO:0000256" key="2">
    <source>
        <dbReference type="ARBA" id="ARBA00022481"/>
    </source>
</evidence>
<evidence type="ECO:0000256" key="4">
    <source>
        <dbReference type="PROSITE-ProRule" id="PRU00284"/>
    </source>
</evidence>
<comment type="caution">
    <text evidence="7">The sequence shown here is derived from an EMBL/GenBank/DDBJ whole genome shotgun (WGS) entry which is preliminary data.</text>
</comment>
<dbReference type="RefSeq" id="WP_186881003.1">
    <property type="nucleotide sequence ID" value="NZ_JACOGG010000007.1"/>
</dbReference>
<dbReference type="Pfam" id="PF12729">
    <property type="entry name" value="4HB_MCP_1"/>
    <property type="match status" value="1"/>
</dbReference>
<comment type="subcellular location">
    <subcellularLocation>
        <location evidence="1">Membrane</location>
    </subcellularLocation>
</comment>
<keyword evidence="5" id="KW-1133">Transmembrane helix</keyword>
<dbReference type="Proteomes" id="UP000612361">
    <property type="component" value="Unassembled WGS sequence"/>
</dbReference>
<keyword evidence="4" id="KW-0807">Transducer</keyword>
<accession>A0A923I095</accession>
<dbReference type="GO" id="GO:0004888">
    <property type="term" value="F:transmembrane signaling receptor activity"/>
    <property type="evidence" value="ECO:0007669"/>
    <property type="project" value="InterPro"/>
</dbReference>
<dbReference type="InterPro" id="IPR051310">
    <property type="entry name" value="MCP_chemotaxis"/>
</dbReference>
<evidence type="ECO:0000313" key="8">
    <source>
        <dbReference type="Proteomes" id="UP000612361"/>
    </source>
</evidence>
<dbReference type="PRINTS" id="PR00260">
    <property type="entry name" value="CHEMTRNSDUCR"/>
</dbReference>
<keyword evidence="8" id="KW-1185">Reference proteome</keyword>
<proteinExistence type="inferred from homology"/>
<dbReference type="SUPFAM" id="SSF58104">
    <property type="entry name" value="Methyl-accepting chemotaxis protein (MCP) signaling domain"/>
    <property type="match status" value="1"/>
</dbReference>
<dbReference type="PANTHER" id="PTHR43531:SF14">
    <property type="entry name" value="METHYL-ACCEPTING CHEMOTAXIS PROTEIN I-RELATED"/>
    <property type="match status" value="1"/>
</dbReference>
<keyword evidence="5" id="KW-0472">Membrane</keyword>
<dbReference type="GO" id="GO:0006935">
    <property type="term" value="P:chemotaxis"/>
    <property type="evidence" value="ECO:0007669"/>
    <property type="project" value="InterPro"/>
</dbReference>
<evidence type="ECO:0000259" key="6">
    <source>
        <dbReference type="PROSITE" id="PS50111"/>
    </source>
</evidence>
<evidence type="ECO:0000256" key="5">
    <source>
        <dbReference type="SAM" id="Phobius"/>
    </source>
</evidence>
<organism evidence="7 8">
    <name type="scientific">Undibacterium rugosum</name>
    <dbReference type="NCBI Taxonomy" id="2762291"/>
    <lineage>
        <taxon>Bacteria</taxon>
        <taxon>Pseudomonadati</taxon>
        <taxon>Pseudomonadota</taxon>
        <taxon>Betaproteobacteria</taxon>
        <taxon>Burkholderiales</taxon>
        <taxon>Oxalobacteraceae</taxon>
        <taxon>Undibacterium</taxon>
    </lineage>
</organism>
<keyword evidence="2" id="KW-0488">Methylation</keyword>
<feature type="transmembrane region" description="Helical" evidence="5">
    <location>
        <begin position="12"/>
        <end position="31"/>
    </location>
</feature>
<feature type="transmembrane region" description="Helical" evidence="5">
    <location>
        <begin position="191"/>
        <end position="212"/>
    </location>
</feature>